<dbReference type="Pfam" id="PF00400">
    <property type="entry name" value="WD40"/>
    <property type="match status" value="3"/>
</dbReference>
<organism evidence="5 6">
    <name type="scientific">Ostreobium quekettii</name>
    <dbReference type="NCBI Taxonomy" id="121088"/>
    <lineage>
        <taxon>Eukaryota</taxon>
        <taxon>Viridiplantae</taxon>
        <taxon>Chlorophyta</taxon>
        <taxon>core chlorophytes</taxon>
        <taxon>Ulvophyceae</taxon>
        <taxon>TCBD clade</taxon>
        <taxon>Bryopsidales</taxon>
        <taxon>Ostreobineae</taxon>
        <taxon>Ostreobiaceae</taxon>
        <taxon>Ostreobium</taxon>
    </lineage>
</organism>
<dbReference type="AlphaFoldDB" id="A0A8S1J0C6"/>
<dbReference type="PANTHER" id="PTHR14221:SF0">
    <property type="entry name" value="WD REPEAT-CONTAINING PROTEIN 44"/>
    <property type="match status" value="1"/>
</dbReference>
<protein>
    <recommendedName>
        <fullName evidence="7">WD40 repeat-like protein</fullName>
    </recommendedName>
</protein>
<evidence type="ECO:0000256" key="1">
    <source>
        <dbReference type="ARBA" id="ARBA00022574"/>
    </source>
</evidence>
<dbReference type="OrthoDB" id="408728at2759"/>
<evidence type="ECO:0000256" key="2">
    <source>
        <dbReference type="ARBA" id="ARBA00022737"/>
    </source>
</evidence>
<dbReference type="InterPro" id="IPR015943">
    <property type="entry name" value="WD40/YVTN_repeat-like_dom_sf"/>
</dbReference>
<dbReference type="InterPro" id="IPR036322">
    <property type="entry name" value="WD40_repeat_dom_sf"/>
</dbReference>
<keyword evidence="6" id="KW-1185">Reference proteome</keyword>
<dbReference type="InterPro" id="IPR040324">
    <property type="entry name" value="WDR44/Dgr2"/>
</dbReference>
<evidence type="ECO:0000313" key="6">
    <source>
        <dbReference type="Proteomes" id="UP000708148"/>
    </source>
</evidence>
<name>A0A8S1J0C6_9CHLO</name>
<accession>A0A8S1J0C6</accession>
<feature type="repeat" description="WD" evidence="3">
    <location>
        <begin position="4"/>
        <end position="45"/>
    </location>
</feature>
<dbReference type="PANTHER" id="PTHR14221">
    <property type="entry name" value="WD REPEAT DOMAIN 44"/>
    <property type="match status" value="1"/>
</dbReference>
<dbReference type="Proteomes" id="UP000708148">
    <property type="component" value="Unassembled WGS sequence"/>
</dbReference>
<dbReference type="PROSITE" id="PS50294">
    <property type="entry name" value="WD_REPEATS_REGION"/>
    <property type="match status" value="2"/>
</dbReference>
<sequence>MRTWRGHQSDILDLTWSAESQFVLSASLDKVVRLWHITKDECLRQFQHQSWVTCIRFHPKDASKFISGGGDGVLRMWSVMERRVVASASVASEEDMYTALAFSQDAKMIASGTYKGMCRFYEMNGKRIEKRAQIDVRNRRGRHSKGKRITGMEYIPGQPSTLLVTSNDNRIRLIQGLKEVMKFKGHTNNTGLPISASHCLERGYIICGSEEGRVYIWNNSTKLGEDENAPKEEMPVHASVAREKINSYEWFRAHDGCATVALFAPDTCRRPFVDLDSVEDTPVVVQSSAHRLRRVLKHASQSSGSGHIATGEETMPSSQEVLDGGTGEGFGLFGQVIVTAGGDGEIRVWENFGFPVNLTS</sequence>
<feature type="repeat" description="WD" evidence="3">
    <location>
        <begin position="45"/>
        <end position="87"/>
    </location>
</feature>
<feature type="region of interest" description="Disordered" evidence="4">
    <location>
        <begin position="300"/>
        <end position="324"/>
    </location>
</feature>
<dbReference type="InterPro" id="IPR001680">
    <property type="entry name" value="WD40_rpt"/>
</dbReference>
<keyword evidence="2" id="KW-0677">Repeat</keyword>
<gene>
    <name evidence="5" type="ORF">OSTQU699_LOCUS2324</name>
</gene>
<keyword evidence="1 3" id="KW-0853">WD repeat</keyword>
<evidence type="ECO:0000256" key="3">
    <source>
        <dbReference type="PROSITE-ProRule" id="PRU00221"/>
    </source>
</evidence>
<dbReference type="Gene3D" id="2.130.10.10">
    <property type="entry name" value="YVTN repeat-like/Quinoprotein amine dehydrogenase"/>
    <property type="match status" value="1"/>
</dbReference>
<dbReference type="EMBL" id="CAJHUC010000585">
    <property type="protein sequence ID" value="CAD7696963.1"/>
    <property type="molecule type" value="Genomic_DNA"/>
</dbReference>
<dbReference type="SUPFAM" id="SSF50978">
    <property type="entry name" value="WD40 repeat-like"/>
    <property type="match status" value="1"/>
</dbReference>
<evidence type="ECO:0008006" key="7">
    <source>
        <dbReference type="Google" id="ProtNLM"/>
    </source>
</evidence>
<evidence type="ECO:0000313" key="5">
    <source>
        <dbReference type="EMBL" id="CAD7696963.1"/>
    </source>
</evidence>
<proteinExistence type="predicted"/>
<feature type="repeat" description="WD" evidence="3">
    <location>
        <begin position="334"/>
        <end position="350"/>
    </location>
</feature>
<dbReference type="PROSITE" id="PS50082">
    <property type="entry name" value="WD_REPEATS_2"/>
    <property type="match status" value="3"/>
</dbReference>
<dbReference type="SMART" id="SM00320">
    <property type="entry name" value="WD40"/>
    <property type="match status" value="6"/>
</dbReference>
<comment type="caution">
    <text evidence="5">The sequence shown here is derived from an EMBL/GenBank/DDBJ whole genome shotgun (WGS) entry which is preliminary data.</text>
</comment>
<reference evidence="5" key="1">
    <citation type="submission" date="2020-12" db="EMBL/GenBank/DDBJ databases">
        <authorList>
            <person name="Iha C."/>
        </authorList>
    </citation>
    <scope>NUCLEOTIDE SEQUENCE</scope>
</reference>
<evidence type="ECO:0000256" key="4">
    <source>
        <dbReference type="SAM" id="MobiDB-lite"/>
    </source>
</evidence>